<dbReference type="Proteomes" id="UP000186141">
    <property type="component" value="Unassembled WGS sequence"/>
</dbReference>
<gene>
    <name evidence="1" type="ORF">SAMN05421774_107122</name>
</gene>
<dbReference type="AlphaFoldDB" id="A0A1N7Q5N8"/>
<dbReference type="EMBL" id="FTOT01000007">
    <property type="protein sequence ID" value="SIT18164.1"/>
    <property type="molecule type" value="Genomic_DNA"/>
</dbReference>
<evidence type="ECO:0000313" key="2">
    <source>
        <dbReference type="Proteomes" id="UP000186141"/>
    </source>
</evidence>
<reference evidence="1 2" key="1">
    <citation type="submission" date="2017-01" db="EMBL/GenBank/DDBJ databases">
        <authorList>
            <person name="Mah S.A."/>
            <person name="Swanson W.J."/>
            <person name="Moy G.W."/>
            <person name="Vacquier V.D."/>
        </authorList>
    </citation>
    <scope>NUCLEOTIDE SEQUENCE [LARGE SCALE GENOMIC DNA]</scope>
    <source>
        <strain evidence="1 2">DSM 26375</strain>
    </source>
</reference>
<organism evidence="1 2">
    <name type="scientific">Gemmobacter megaterium</name>
    <dbReference type="NCBI Taxonomy" id="1086013"/>
    <lineage>
        <taxon>Bacteria</taxon>
        <taxon>Pseudomonadati</taxon>
        <taxon>Pseudomonadota</taxon>
        <taxon>Alphaproteobacteria</taxon>
        <taxon>Rhodobacterales</taxon>
        <taxon>Paracoccaceae</taxon>
        <taxon>Gemmobacter</taxon>
    </lineage>
</organism>
<name>A0A1N7Q5N8_9RHOB</name>
<evidence type="ECO:0000313" key="1">
    <source>
        <dbReference type="EMBL" id="SIT18164.1"/>
    </source>
</evidence>
<protein>
    <recommendedName>
        <fullName evidence="3">Phage regulatory protein CII (CP76)</fullName>
    </recommendedName>
</protein>
<sequence>MTISCDLINGKTCSIFPEWFGTGVTMSLASYLKKHTEALVKDVGIEAACVITGKSKATLGRYYSESEEHDDRFMPVDVVALLEAEAKFPHVTAALADLQGVTLSYDQDRRNAASGGVNNDVVMLSQRFAMLMSEYHTAISDGVISINEAKRLLRETLALQQVLLDMKLSLEQESTGS</sequence>
<dbReference type="STRING" id="1086013.SAMN05421774_107122"/>
<evidence type="ECO:0008006" key="3">
    <source>
        <dbReference type="Google" id="ProtNLM"/>
    </source>
</evidence>
<accession>A0A1N7Q5N8</accession>
<proteinExistence type="predicted"/>
<keyword evidence="2" id="KW-1185">Reference proteome</keyword>